<organism evidence="1 2">
    <name type="scientific">Xanthomonas phage vB_Xar_IVIA-DoCa5</name>
    <dbReference type="NCBI Taxonomy" id="2975532"/>
    <lineage>
        <taxon>Viruses</taxon>
        <taxon>Duplodnaviria</taxon>
        <taxon>Heunggongvirae</taxon>
        <taxon>Uroviricota</taxon>
        <taxon>Caudoviricetes</taxon>
        <taxon>Mesyanzhinovviridae</taxon>
        <taxon>Bradleyvirinae</taxon>
        <taxon>Docaquintavirus</taxon>
        <taxon>Docaquintavirus doca5</taxon>
    </lineage>
</organism>
<sequence length="541" mass="59907">MQQSLLGAHSAHAPTHVPRFASKFDDVVRSCQRALDRASDAGSGPLFRVNAGDLFARYLGAFRHEDRQYHNCNCCHSFLSHYGSLVWMADDGTTRSALWDETLLPARHPYRAAVKALREAVESGRIIDQAFWDQQVWGHHESGGFTHLAARVANRSHGKTREASQAAAAAREDRRHLERALGDLTENLVDRAAAMLRAGSLSRGDKLLPMAEFLARVHRSVDGLRGEERNRQLWLAVSKAGAGWCTPRSSALGALIDDIRSGASAATIQRKHDERMDPLKYQRPTAPTSVGNVREAEKLFDKLGLAASLRRRFATADELVHLWKPQPVPRNQEAGIFGHLLPSRRASAEASLTAQPVRMTFAKFRRDVLPRALELEAVIPRHGQFCAFTAAVDSEAPPLLAWDSEECRNHWAWYVYHQGSPATQWGLAGGRRARVEAISLMPSSWGNEEGRFAELGKRALLVIKGAHDTANRSLALFPECMRGELHSVRRTIEAHSRSGKLELPAEGVQHASGLLVGDNSEAQLVVRTAEGVASYIIDRWE</sequence>
<keyword evidence="2" id="KW-1185">Reference proteome</keyword>
<reference evidence="1" key="1">
    <citation type="submission" date="2022-07" db="EMBL/GenBank/DDBJ databases">
        <title>Comparative analysis of new lytic phages for the biological control of phytopathogenic Xanthomonas spp.</title>
        <authorList>
            <person name="Domingo-Calap M.L."/>
            <person name="Bernabeu-Gimeno M."/>
            <person name="Aure C.M."/>
            <person name="Marco-Noales E."/>
            <person name="Domingo-Calap P."/>
        </authorList>
    </citation>
    <scope>NUCLEOTIDE SEQUENCE</scope>
</reference>
<name>A0A9X9JP42_9CAUD</name>
<evidence type="ECO:0000313" key="2">
    <source>
        <dbReference type="Proteomes" id="UP001164549"/>
    </source>
</evidence>
<dbReference type="Proteomes" id="UP001164549">
    <property type="component" value="Segment"/>
</dbReference>
<gene>
    <name evidence="1" type="ORF">IVIADoCa5_4</name>
</gene>
<dbReference type="EMBL" id="ON932079">
    <property type="protein sequence ID" value="UYA98674.1"/>
    <property type="molecule type" value="Genomic_DNA"/>
</dbReference>
<protein>
    <submittedName>
        <fullName evidence="1">Uncharacterized protein</fullName>
    </submittedName>
</protein>
<evidence type="ECO:0000313" key="1">
    <source>
        <dbReference type="EMBL" id="UYA98674.1"/>
    </source>
</evidence>
<accession>A0A9X9JP42</accession>
<proteinExistence type="predicted"/>